<dbReference type="Proteomes" id="UP000018208">
    <property type="component" value="Unassembled WGS sequence"/>
</dbReference>
<proteinExistence type="predicted"/>
<gene>
    <name evidence="1" type="ORF">SS50377_13418</name>
    <name evidence="2" type="ORF">SS50377_27608</name>
</gene>
<dbReference type="InterPro" id="IPR016024">
    <property type="entry name" value="ARM-type_fold"/>
</dbReference>
<dbReference type="EMBL" id="KI546073">
    <property type="protein sequence ID" value="EST46614.1"/>
    <property type="molecule type" value="Genomic_DNA"/>
</dbReference>
<evidence type="ECO:0000313" key="2">
    <source>
        <dbReference type="EMBL" id="KAH0571307.1"/>
    </source>
</evidence>
<dbReference type="SUPFAM" id="SSF48371">
    <property type="entry name" value="ARM repeat"/>
    <property type="match status" value="1"/>
</dbReference>
<evidence type="ECO:0000313" key="1">
    <source>
        <dbReference type="EMBL" id="EST46614.1"/>
    </source>
</evidence>
<dbReference type="EMBL" id="AUWU02000007">
    <property type="protein sequence ID" value="KAH0571307.1"/>
    <property type="molecule type" value="Genomic_DNA"/>
</dbReference>
<reference evidence="2" key="2">
    <citation type="submission" date="2020-12" db="EMBL/GenBank/DDBJ databases">
        <title>New Spironucleus salmonicida genome in near-complete chromosomes.</title>
        <authorList>
            <person name="Xu F."/>
            <person name="Kurt Z."/>
            <person name="Jimenez-Gonzalez A."/>
            <person name="Astvaldsson A."/>
            <person name="Andersson J.O."/>
            <person name="Svard S.G."/>
        </authorList>
    </citation>
    <scope>NUCLEOTIDE SEQUENCE</scope>
    <source>
        <strain evidence="2">ATCC 50377</strain>
    </source>
</reference>
<keyword evidence="3" id="KW-1185">Reference proteome</keyword>
<organism evidence="1">
    <name type="scientific">Spironucleus salmonicida</name>
    <dbReference type="NCBI Taxonomy" id="348837"/>
    <lineage>
        <taxon>Eukaryota</taxon>
        <taxon>Metamonada</taxon>
        <taxon>Diplomonadida</taxon>
        <taxon>Hexamitidae</taxon>
        <taxon>Hexamitinae</taxon>
        <taxon>Spironucleus</taxon>
    </lineage>
</organism>
<reference evidence="1 2" key="1">
    <citation type="journal article" date="2014" name="PLoS Genet.">
        <title>The Genome of Spironucleus salmonicida Highlights a Fish Pathogen Adapted to Fluctuating Environments.</title>
        <authorList>
            <person name="Xu F."/>
            <person name="Jerlstrom-Hultqvist J."/>
            <person name="Einarsson E."/>
            <person name="Astvaldsson A."/>
            <person name="Svard S.G."/>
            <person name="Andersson J.O."/>
        </authorList>
    </citation>
    <scope>NUCLEOTIDE SEQUENCE</scope>
    <source>
        <strain evidence="2">ATCC 50377</strain>
    </source>
</reference>
<protein>
    <submittedName>
        <fullName evidence="1">Uncharacterized protein</fullName>
    </submittedName>
</protein>
<dbReference type="AlphaFoldDB" id="V6M0F3"/>
<accession>V6M0F3</accession>
<name>V6M0F3_9EUKA</name>
<evidence type="ECO:0000313" key="3">
    <source>
        <dbReference type="Proteomes" id="UP000018208"/>
    </source>
</evidence>
<sequence length="652" mass="75291">MLQTKIIKYSTEALPLAEINKKVQVILQKRIDARKQLFLQQNRKADIQMEQKLLVGSLQDKIAQMTLMIREDVLTFQEYLNIISDTIDKNPRTYFQLTQYYFEIQSIMGMKRELTPLTSNLKQVQPNTFKYPTDETELLQIYAEDAFLKLALKFLEYARSSARSNVPNFRKLAIQQLAGLTGLVGFEKACIKVIIEKMGDPEISGKAIQVLEQLFKEKNLVQVILCIFEEFQRQSVYYFKDRNKMAEKIMRQAIIFIGFQLKLSDESLSLEAARIIMNFLHEEIKSGVVENLLIQQSLLTLSKLSKICDFRKVEKIDLIVKKLSVLADTVNYQTRTIIVNFLVQILFSMQLQSSNYSMENDQVTSIIDSVINLLLSLPNKLEMQHITPKFFSLMNAVYKLHKITTNGIFSNNMILANIWKKFFNAGLGIENSAVLSNLITLYTDSAQQNFNLRKKENLKTQKGPNYLFSSENLTYNYKTFYKISNAEKSLPFETLLMKQHLNPSIRTFGEQFSQNKFCQIAELKNGAKEQPFGTQFVRRVIDGGVECIYGNGSEINSVHLSSLKRIIDVKAKEKSGKKRQTDEEIAIKALQKQGILDENCNRIYKDDEINKQENQVYEEEFEGEEEEFGDFEGVEIFGGQPEAEKQNFKKMK</sequence>
<dbReference type="VEuPathDB" id="GiardiaDB:SS50377_27608"/>